<dbReference type="GO" id="GO:0046417">
    <property type="term" value="P:chorismate metabolic process"/>
    <property type="evidence" value="ECO:0007669"/>
    <property type="project" value="InterPro"/>
</dbReference>
<comment type="caution">
    <text evidence="4">The sequence shown here is derived from an EMBL/GenBank/DDBJ whole genome shotgun (WGS) entry which is preliminary data.</text>
</comment>
<accession>A0A2S9Q6Y8</accession>
<dbReference type="InterPro" id="IPR036263">
    <property type="entry name" value="Chorismate_II_sf"/>
</dbReference>
<dbReference type="GO" id="GO:0009697">
    <property type="term" value="P:salicylic acid biosynthetic process"/>
    <property type="evidence" value="ECO:0007669"/>
    <property type="project" value="TreeGrafter"/>
</dbReference>
<dbReference type="PANTHER" id="PTHR38041:SF1">
    <property type="entry name" value="CHORISMATE MUTASE"/>
    <property type="match status" value="1"/>
</dbReference>
<dbReference type="EC" id="5.4.99.5" evidence="1"/>
<evidence type="ECO:0000256" key="2">
    <source>
        <dbReference type="ARBA" id="ARBA00023235"/>
    </source>
</evidence>
<dbReference type="InterPro" id="IPR002701">
    <property type="entry name" value="CM_II_prokaryot"/>
</dbReference>
<dbReference type="Proteomes" id="UP000237682">
    <property type="component" value="Unassembled WGS sequence"/>
</dbReference>
<dbReference type="RefSeq" id="WP_105864704.1">
    <property type="nucleotide sequence ID" value="NZ_PUEJ01000010.1"/>
</dbReference>
<keyword evidence="2" id="KW-0413">Isomerase</keyword>
<dbReference type="OrthoDB" id="514491at2"/>
<evidence type="ECO:0000256" key="1">
    <source>
        <dbReference type="ARBA" id="ARBA00012404"/>
    </source>
</evidence>
<evidence type="ECO:0000313" key="5">
    <source>
        <dbReference type="Proteomes" id="UP000237682"/>
    </source>
</evidence>
<dbReference type="PROSITE" id="PS51168">
    <property type="entry name" value="CHORISMATE_MUT_2"/>
    <property type="match status" value="1"/>
</dbReference>
<keyword evidence="5" id="KW-1185">Reference proteome</keyword>
<dbReference type="GO" id="GO:0004106">
    <property type="term" value="F:chorismate mutase activity"/>
    <property type="evidence" value="ECO:0007669"/>
    <property type="project" value="UniProtKB-EC"/>
</dbReference>
<organism evidence="4 5">
    <name type="scientific">Labrys okinawensis</name>
    <dbReference type="NCBI Taxonomy" id="346911"/>
    <lineage>
        <taxon>Bacteria</taxon>
        <taxon>Pseudomonadati</taxon>
        <taxon>Pseudomonadota</taxon>
        <taxon>Alphaproteobacteria</taxon>
        <taxon>Hyphomicrobiales</taxon>
        <taxon>Xanthobacteraceae</taxon>
        <taxon>Labrys</taxon>
    </lineage>
</organism>
<dbReference type="SUPFAM" id="SSF48600">
    <property type="entry name" value="Chorismate mutase II"/>
    <property type="match status" value="1"/>
</dbReference>
<dbReference type="AlphaFoldDB" id="A0A2S9Q6Y8"/>
<dbReference type="Pfam" id="PF01817">
    <property type="entry name" value="CM_2"/>
    <property type="match status" value="1"/>
</dbReference>
<dbReference type="InterPro" id="IPR051331">
    <property type="entry name" value="Chorismate_mutase-related"/>
</dbReference>
<dbReference type="EMBL" id="PUEJ01000010">
    <property type="protein sequence ID" value="PRH85122.1"/>
    <property type="molecule type" value="Genomic_DNA"/>
</dbReference>
<feature type="domain" description="Chorismate mutase" evidence="3">
    <location>
        <begin position="11"/>
        <end position="102"/>
    </location>
</feature>
<dbReference type="InterPro" id="IPR036979">
    <property type="entry name" value="CM_dom_sf"/>
</dbReference>
<evidence type="ECO:0000259" key="3">
    <source>
        <dbReference type="PROSITE" id="PS51168"/>
    </source>
</evidence>
<proteinExistence type="predicted"/>
<evidence type="ECO:0000313" key="4">
    <source>
        <dbReference type="EMBL" id="PRH85122.1"/>
    </source>
</evidence>
<protein>
    <recommendedName>
        <fullName evidence="1">chorismate mutase</fullName>
        <ecNumber evidence="1">5.4.99.5</ecNumber>
    </recommendedName>
</protein>
<dbReference type="PANTHER" id="PTHR38041">
    <property type="entry name" value="CHORISMATE MUTASE"/>
    <property type="match status" value="1"/>
</dbReference>
<dbReference type="Gene3D" id="1.20.59.10">
    <property type="entry name" value="Chorismate mutase"/>
    <property type="match status" value="1"/>
</dbReference>
<sequence>MSGGQNTGETSGTTETLADLRREIDAIDEKLVHLLASRLRVVQRVVKVKNRDGLPANIPERVEEVVASACRRAEIEGLPPELAELIWRDMVAWIIDYENRHLNADRRG</sequence>
<name>A0A2S9Q6Y8_9HYPH</name>
<dbReference type="SMART" id="SM00830">
    <property type="entry name" value="CM_2"/>
    <property type="match status" value="1"/>
</dbReference>
<gene>
    <name evidence="4" type="ORF">C5L14_23670</name>
</gene>
<reference evidence="4 5" key="1">
    <citation type="submission" date="2018-02" db="EMBL/GenBank/DDBJ databases">
        <title>Whole genome sequencing of endophytic bacterium.</title>
        <authorList>
            <person name="Eedara R."/>
            <person name="Podile A.R."/>
        </authorList>
    </citation>
    <scope>NUCLEOTIDE SEQUENCE [LARGE SCALE GENOMIC DNA]</scope>
    <source>
        <strain evidence="4 5">RP1T</strain>
    </source>
</reference>